<dbReference type="EMBL" id="FWWV01000001">
    <property type="protein sequence ID" value="SMB78485.1"/>
    <property type="molecule type" value="Genomic_DNA"/>
</dbReference>
<dbReference type="InterPro" id="IPR015199">
    <property type="entry name" value="DNA_pol_III_delta_C"/>
</dbReference>
<evidence type="ECO:0000256" key="4">
    <source>
        <dbReference type="ARBA" id="ARBA00022695"/>
    </source>
</evidence>
<dbReference type="PANTHER" id="PTHR11669">
    <property type="entry name" value="REPLICATION FACTOR C / DNA POLYMERASE III GAMMA-TAU SUBUNIT"/>
    <property type="match status" value="1"/>
</dbReference>
<feature type="domain" description="DNA polymerase III subunit delta' AAA+ ATPase lid" evidence="9">
    <location>
        <begin position="164"/>
        <end position="203"/>
    </location>
</feature>
<dbReference type="InterPro" id="IPR027417">
    <property type="entry name" value="P-loop_NTPase"/>
</dbReference>
<reference evidence="11" key="1">
    <citation type="submission" date="2017-04" db="EMBL/GenBank/DDBJ databases">
        <authorList>
            <person name="Varghese N."/>
            <person name="Submissions S."/>
        </authorList>
    </citation>
    <scope>NUCLEOTIDE SEQUENCE [LARGE SCALE GENOMIC DNA]</scope>
    <source>
        <strain evidence="11">DSM 23072</strain>
    </source>
</reference>
<evidence type="ECO:0000256" key="6">
    <source>
        <dbReference type="ARBA" id="ARBA00022932"/>
    </source>
</evidence>
<dbReference type="GO" id="GO:0003677">
    <property type="term" value="F:DNA binding"/>
    <property type="evidence" value="ECO:0007669"/>
    <property type="project" value="InterPro"/>
</dbReference>
<dbReference type="NCBIfam" id="TIGR00678">
    <property type="entry name" value="holB"/>
    <property type="match status" value="1"/>
</dbReference>
<dbReference type="Proteomes" id="UP000192408">
    <property type="component" value="Unassembled WGS sequence"/>
</dbReference>
<evidence type="ECO:0000256" key="1">
    <source>
        <dbReference type="ARBA" id="ARBA00012417"/>
    </source>
</evidence>
<keyword evidence="4" id="KW-0548">Nucleotidyltransferase</keyword>
<organism evidence="10 11">
    <name type="scientific">Pasteurella testudinis DSM 23072</name>
    <dbReference type="NCBI Taxonomy" id="1122938"/>
    <lineage>
        <taxon>Bacteria</taxon>
        <taxon>Pseudomonadati</taxon>
        <taxon>Pseudomonadota</taxon>
        <taxon>Gammaproteobacteria</taxon>
        <taxon>Pasteurellales</taxon>
        <taxon>Pasteurellaceae</taxon>
        <taxon>Pasteurella</taxon>
    </lineage>
</organism>
<dbReference type="SUPFAM" id="SSF52540">
    <property type="entry name" value="P-loop containing nucleoside triphosphate hydrolases"/>
    <property type="match status" value="1"/>
</dbReference>
<evidence type="ECO:0000313" key="10">
    <source>
        <dbReference type="EMBL" id="SMB78485.1"/>
    </source>
</evidence>
<name>A0A1W1UBL0_9PAST</name>
<dbReference type="PANTHER" id="PTHR11669:SF8">
    <property type="entry name" value="DNA POLYMERASE III SUBUNIT DELTA"/>
    <property type="match status" value="1"/>
</dbReference>
<keyword evidence="11" id="KW-1185">Reference proteome</keyword>
<dbReference type="Pfam" id="PF21500">
    <property type="entry name" value="HolB_lid"/>
    <property type="match status" value="1"/>
</dbReference>
<dbReference type="Gene3D" id="1.20.272.10">
    <property type="match status" value="1"/>
</dbReference>
<dbReference type="STRING" id="1122938.SAMN05660772_00135"/>
<evidence type="ECO:0000256" key="2">
    <source>
        <dbReference type="ARBA" id="ARBA00014363"/>
    </source>
</evidence>
<gene>
    <name evidence="10" type="ORF">SAMN05660772_00135</name>
</gene>
<evidence type="ECO:0000256" key="3">
    <source>
        <dbReference type="ARBA" id="ARBA00022679"/>
    </source>
</evidence>
<evidence type="ECO:0000256" key="7">
    <source>
        <dbReference type="ARBA" id="ARBA00049244"/>
    </source>
</evidence>
<evidence type="ECO:0000256" key="5">
    <source>
        <dbReference type="ARBA" id="ARBA00022705"/>
    </source>
</evidence>
<dbReference type="InterPro" id="IPR008921">
    <property type="entry name" value="DNA_pol3_clamp-load_cplx_C"/>
</dbReference>
<dbReference type="AlphaFoldDB" id="A0A1W1UBL0"/>
<dbReference type="Pfam" id="PF09115">
    <property type="entry name" value="DNApol3-delta_C"/>
    <property type="match status" value="1"/>
</dbReference>
<sequence length="331" mass="38021">MYPWFEPLLQQLDRTFADGHGHHALLFKSDQGLGSEQLLQSIAAGLLCEQKSGLQTCGQCQHCQLFASGNHPDFHQLLLQDGKNIGIDQVRELIAALQQYARQDGNKVVYLPNLELLSEAAANALLKTLEEPSEKTYFLLLADLAAPLMPTIYSRCQVWTLTAPSPTLAKSWLRRQIEATDEDLDTALRVNYNRPLAALNALQKAWLPLRKQFLRQFWLFYQQRQLEPFLQQFAFKDEMLLQRQLNWLSSFFSDSLKCKLHIKQGWINQDIANGIEQFSQRLPQTALLHGNQLILQLRQDFSQINAVNQELMVLDCLSKLIMQVFEQNIEV</sequence>
<keyword evidence="5" id="KW-0235">DNA replication</keyword>
<dbReference type="InterPro" id="IPR048731">
    <property type="entry name" value="HolB_lid-gammaproteobact"/>
</dbReference>
<evidence type="ECO:0000259" key="9">
    <source>
        <dbReference type="Pfam" id="PF21500"/>
    </source>
</evidence>
<evidence type="ECO:0000313" key="11">
    <source>
        <dbReference type="Proteomes" id="UP000192408"/>
    </source>
</evidence>
<protein>
    <recommendedName>
        <fullName evidence="2">DNA polymerase III subunit delta'</fullName>
        <ecNumber evidence="1">2.7.7.7</ecNumber>
    </recommendedName>
</protein>
<dbReference type="RefSeq" id="WP_084255305.1">
    <property type="nucleotide sequence ID" value="NZ_FWWV01000001.1"/>
</dbReference>
<dbReference type="Gene3D" id="3.40.50.300">
    <property type="entry name" value="P-loop containing nucleotide triphosphate hydrolases"/>
    <property type="match status" value="1"/>
</dbReference>
<dbReference type="EC" id="2.7.7.7" evidence="1"/>
<feature type="domain" description="DNA polymerase III delta subunit C-terminal" evidence="8">
    <location>
        <begin position="207"/>
        <end position="319"/>
    </location>
</feature>
<dbReference type="GO" id="GO:0006261">
    <property type="term" value="P:DNA-templated DNA replication"/>
    <property type="evidence" value="ECO:0007669"/>
    <property type="project" value="TreeGrafter"/>
</dbReference>
<evidence type="ECO:0000259" key="8">
    <source>
        <dbReference type="Pfam" id="PF09115"/>
    </source>
</evidence>
<dbReference type="InterPro" id="IPR050238">
    <property type="entry name" value="DNA_Rep/Repair_Clamp_Loader"/>
</dbReference>
<accession>A0A1W1UBL0</accession>
<proteinExistence type="predicted"/>
<keyword evidence="3" id="KW-0808">Transferase</keyword>
<dbReference type="GO" id="GO:0008408">
    <property type="term" value="F:3'-5' exonuclease activity"/>
    <property type="evidence" value="ECO:0007669"/>
    <property type="project" value="InterPro"/>
</dbReference>
<dbReference type="GO" id="GO:0009360">
    <property type="term" value="C:DNA polymerase III complex"/>
    <property type="evidence" value="ECO:0007669"/>
    <property type="project" value="InterPro"/>
</dbReference>
<comment type="catalytic activity">
    <reaction evidence="7">
        <text>DNA(n) + a 2'-deoxyribonucleoside 5'-triphosphate = DNA(n+1) + diphosphate</text>
        <dbReference type="Rhea" id="RHEA:22508"/>
        <dbReference type="Rhea" id="RHEA-COMP:17339"/>
        <dbReference type="Rhea" id="RHEA-COMP:17340"/>
        <dbReference type="ChEBI" id="CHEBI:33019"/>
        <dbReference type="ChEBI" id="CHEBI:61560"/>
        <dbReference type="ChEBI" id="CHEBI:173112"/>
        <dbReference type="EC" id="2.7.7.7"/>
    </reaction>
</comment>
<dbReference type="Pfam" id="PF13177">
    <property type="entry name" value="DNA_pol3_delta2"/>
    <property type="match status" value="1"/>
</dbReference>
<dbReference type="SUPFAM" id="SSF48019">
    <property type="entry name" value="post-AAA+ oligomerization domain-like"/>
    <property type="match status" value="1"/>
</dbReference>
<keyword evidence="6" id="KW-0239">DNA-directed DNA polymerase</keyword>
<dbReference type="InterPro" id="IPR004622">
    <property type="entry name" value="DNA_pol_HolB"/>
</dbReference>
<dbReference type="GO" id="GO:0003887">
    <property type="term" value="F:DNA-directed DNA polymerase activity"/>
    <property type="evidence" value="ECO:0007669"/>
    <property type="project" value="UniProtKB-KW"/>
</dbReference>